<dbReference type="EMBL" id="KV921420">
    <property type="protein sequence ID" value="ORE15539.1"/>
    <property type="molecule type" value="Genomic_DNA"/>
</dbReference>
<reference evidence="1 2" key="1">
    <citation type="journal article" date="2016" name="Proc. Natl. Acad. Sci. U.S.A.">
        <title>Lipid metabolic changes in an early divergent fungus govern the establishment of a mutualistic symbiosis with endobacteria.</title>
        <authorList>
            <person name="Lastovetsky O.A."/>
            <person name="Gaspar M.L."/>
            <person name="Mondo S.J."/>
            <person name="LaButti K.M."/>
            <person name="Sandor L."/>
            <person name="Grigoriev I.V."/>
            <person name="Henry S.A."/>
            <person name="Pawlowska T.E."/>
        </authorList>
    </citation>
    <scope>NUCLEOTIDE SEQUENCE [LARGE SCALE GENOMIC DNA]</scope>
    <source>
        <strain evidence="1 2">ATCC 11559</strain>
    </source>
</reference>
<accession>A0A1X0RU61</accession>
<dbReference type="AlphaFoldDB" id="A0A1X0RU61"/>
<evidence type="ECO:0000313" key="2">
    <source>
        <dbReference type="Proteomes" id="UP000242381"/>
    </source>
</evidence>
<evidence type="ECO:0000313" key="1">
    <source>
        <dbReference type="EMBL" id="ORE15539.1"/>
    </source>
</evidence>
<organism evidence="1 2">
    <name type="scientific">Rhizopus microsporus</name>
    <dbReference type="NCBI Taxonomy" id="58291"/>
    <lineage>
        <taxon>Eukaryota</taxon>
        <taxon>Fungi</taxon>
        <taxon>Fungi incertae sedis</taxon>
        <taxon>Mucoromycota</taxon>
        <taxon>Mucoromycotina</taxon>
        <taxon>Mucoromycetes</taxon>
        <taxon>Mucorales</taxon>
        <taxon>Mucorineae</taxon>
        <taxon>Rhizopodaceae</taxon>
        <taxon>Rhizopus</taxon>
    </lineage>
</organism>
<dbReference type="OMA" id="NTNMFRE"/>
<feature type="non-terminal residue" evidence="1">
    <location>
        <position position="1"/>
    </location>
</feature>
<sequence length="95" mass="11254">YFFGKHCFPNNTCDVLTPSDNTSPSLFSSFVDCLKFRLPYDKSFKHFNTNMFRETCMSTFAPRATLPSMLCTHWMDFWSLSFTCIQRNVLYRLIH</sequence>
<proteinExistence type="predicted"/>
<dbReference type="Proteomes" id="UP000242381">
    <property type="component" value="Unassembled WGS sequence"/>
</dbReference>
<gene>
    <name evidence="1" type="ORF">BCV71DRAFT_185175</name>
</gene>
<name>A0A1X0RU61_RHIZD</name>
<protein>
    <submittedName>
        <fullName evidence="1">Uncharacterized protein</fullName>
    </submittedName>
</protein>